<dbReference type="GO" id="GO:0050660">
    <property type="term" value="F:flavin adenine dinucleotide binding"/>
    <property type="evidence" value="ECO:0007669"/>
    <property type="project" value="InterPro"/>
</dbReference>
<reference evidence="10" key="1">
    <citation type="submission" date="2020-07" db="EMBL/GenBank/DDBJ databases">
        <title>Huge and variable diversity of episymbiotic CPR bacteria and DPANN archaea in groundwater ecosystems.</title>
        <authorList>
            <person name="He C.Y."/>
            <person name="Keren R."/>
            <person name="Whittaker M."/>
            <person name="Farag I.F."/>
            <person name="Doudna J."/>
            <person name="Cate J.H.D."/>
            <person name="Banfield J.F."/>
        </authorList>
    </citation>
    <scope>NUCLEOTIDE SEQUENCE</scope>
    <source>
        <strain evidence="10">NC_groundwater_1813_Pr3_B-0.1um_71_17</strain>
    </source>
</reference>
<feature type="domain" description="Glucose-methanol-choline oxidoreductase N-terminal" evidence="7">
    <location>
        <begin position="198"/>
        <end position="306"/>
    </location>
</feature>
<dbReference type="InterPro" id="IPR006076">
    <property type="entry name" value="FAD-dep_OxRdtase"/>
</dbReference>
<accession>A0A933SBG1</accession>
<dbReference type="GO" id="GO:0016614">
    <property type="term" value="F:oxidoreductase activity, acting on CH-OH group of donors"/>
    <property type="evidence" value="ECO:0007669"/>
    <property type="project" value="InterPro"/>
</dbReference>
<evidence type="ECO:0000313" key="10">
    <source>
        <dbReference type="EMBL" id="MBI5168381.1"/>
    </source>
</evidence>
<comment type="similarity">
    <text evidence="2">Belongs to the GMC oxidoreductase family.</text>
</comment>
<feature type="domain" description="Glucose-methanol-choline oxidoreductase C-terminal" evidence="9">
    <location>
        <begin position="398"/>
        <end position="511"/>
    </location>
</feature>
<proteinExistence type="inferred from homology"/>
<evidence type="ECO:0000256" key="3">
    <source>
        <dbReference type="ARBA" id="ARBA00022630"/>
    </source>
</evidence>
<dbReference type="Pfam" id="PF01266">
    <property type="entry name" value="DAO"/>
    <property type="match status" value="1"/>
</dbReference>
<evidence type="ECO:0000256" key="5">
    <source>
        <dbReference type="ARBA" id="ARBA00023002"/>
    </source>
</evidence>
<name>A0A933SBG1_UNCEI</name>
<evidence type="ECO:0000313" key="11">
    <source>
        <dbReference type="Proteomes" id="UP000696931"/>
    </source>
</evidence>
<dbReference type="Gene3D" id="3.50.50.60">
    <property type="entry name" value="FAD/NAD(P)-binding domain"/>
    <property type="match status" value="2"/>
</dbReference>
<dbReference type="SUPFAM" id="SSF51905">
    <property type="entry name" value="FAD/NAD(P)-binding domain"/>
    <property type="match status" value="1"/>
</dbReference>
<feature type="domain" description="FAD dependent oxidoreductase" evidence="8">
    <location>
        <begin position="5"/>
        <end position="88"/>
    </location>
</feature>
<sequence length="525" mass="57434">MSASRIAIVGSGMMGATLAYELTRAGCEVDVFERGPDYAYPHRQRFVETIENGWDDPARAVAPDLRRFTSTGSYARELWREAVVREGGSGTAWTGLATRMSPTDHETRSRYGFGEDWPLSYAELEPWLCRAEAQLGVSGTDDDNPWAPPRSQPYPLPPFELTPDDVLVAERLAAGGIHVHSTPQARTRADYEGRPACMNIGECQVCPTGARYSSTHHLALARATGRCRVTTGASVRRVLTDAAGRARGVRWRREGEDRDREHEADLVIVAGAAFESARLLLLSRDAKHPDGLGNTHGHVGRHLVFHHIWVGHVHFEEPVHAGRVGFWTAQSDQFVDPPTRGRHGGVKIELPSKPAPEHMRAAGRARSFEEAMRAFDVVRRCRTVGMHAESDTGDGKYVALARERDRFGDPVAHVHYDSSAFDRATHAYARELFDRVAAALRVRERVFPGLEEFGTFAHHMGTHRMSARPEDGVVDTYGAVHDTPGLHAIGLGMFAGCGGAVNPTLTGVALAIRAADAIARGAGRA</sequence>
<comment type="caution">
    <text evidence="10">The sequence shown here is derived from an EMBL/GenBank/DDBJ whole genome shotgun (WGS) entry which is preliminary data.</text>
</comment>
<dbReference type="PANTHER" id="PTHR42784:SF1">
    <property type="entry name" value="PYRANOSE 2-OXIDASE"/>
    <property type="match status" value="1"/>
</dbReference>
<dbReference type="Pfam" id="PF00732">
    <property type="entry name" value="GMC_oxred_N"/>
    <property type="match status" value="1"/>
</dbReference>
<keyword evidence="4" id="KW-0274">FAD</keyword>
<organism evidence="10 11">
    <name type="scientific">Eiseniibacteriota bacterium</name>
    <dbReference type="NCBI Taxonomy" id="2212470"/>
    <lineage>
        <taxon>Bacteria</taxon>
        <taxon>Candidatus Eiseniibacteriota</taxon>
    </lineage>
</organism>
<dbReference type="InterPro" id="IPR007867">
    <property type="entry name" value="GMC_OxRtase_C"/>
</dbReference>
<evidence type="ECO:0000256" key="2">
    <source>
        <dbReference type="ARBA" id="ARBA00010790"/>
    </source>
</evidence>
<dbReference type="InterPro" id="IPR051473">
    <property type="entry name" value="P2Ox-like"/>
</dbReference>
<gene>
    <name evidence="10" type="ORF">HZA61_02735</name>
</gene>
<protein>
    <submittedName>
        <fullName evidence="10">GMC family oxidoreductase</fullName>
    </submittedName>
</protein>
<comment type="cofactor">
    <cofactor evidence="1">
        <name>FAD</name>
        <dbReference type="ChEBI" id="CHEBI:57692"/>
    </cofactor>
</comment>
<dbReference type="InterPro" id="IPR000172">
    <property type="entry name" value="GMC_OxRdtase_N"/>
</dbReference>
<dbReference type="Pfam" id="PF05199">
    <property type="entry name" value="GMC_oxred_C"/>
    <property type="match status" value="1"/>
</dbReference>
<evidence type="ECO:0000256" key="4">
    <source>
        <dbReference type="ARBA" id="ARBA00022827"/>
    </source>
</evidence>
<keyword evidence="3" id="KW-0285">Flavoprotein</keyword>
<keyword evidence="5" id="KW-0560">Oxidoreductase</keyword>
<evidence type="ECO:0000256" key="6">
    <source>
        <dbReference type="SAM" id="MobiDB-lite"/>
    </source>
</evidence>
<feature type="region of interest" description="Disordered" evidence="6">
    <location>
        <begin position="335"/>
        <end position="358"/>
    </location>
</feature>
<evidence type="ECO:0000256" key="1">
    <source>
        <dbReference type="ARBA" id="ARBA00001974"/>
    </source>
</evidence>
<dbReference type="InterPro" id="IPR036188">
    <property type="entry name" value="FAD/NAD-bd_sf"/>
</dbReference>
<dbReference type="Proteomes" id="UP000696931">
    <property type="component" value="Unassembled WGS sequence"/>
</dbReference>
<dbReference type="AlphaFoldDB" id="A0A933SBG1"/>
<evidence type="ECO:0000259" key="8">
    <source>
        <dbReference type="Pfam" id="PF01266"/>
    </source>
</evidence>
<dbReference type="EMBL" id="JACRIW010000020">
    <property type="protein sequence ID" value="MBI5168381.1"/>
    <property type="molecule type" value="Genomic_DNA"/>
</dbReference>
<dbReference type="PANTHER" id="PTHR42784">
    <property type="entry name" value="PYRANOSE 2-OXIDASE"/>
    <property type="match status" value="1"/>
</dbReference>
<evidence type="ECO:0000259" key="7">
    <source>
        <dbReference type="Pfam" id="PF00732"/>
    </source>
</evidence>
<evidence type="ECO:0000259" key="9">
    <source>
        <dbReference type="Pfam" id="PF05199"/>
    </source>
</evidence>